<evidence type="ECO:0000313" key="2">
    <source>
        <dbReference type="EMBL" id="KAF7174046.1"/>
    </source>
</evidence>
<dbReference type="OrthoDB" id="4505928at2759"/>
<dbReference type="PANTHER" id="PTHR42070:SF1">
    <property type="entry name" value="FILAMENT ASSOCIATED PROTEIN, PUTATIVE (AFU_ORTHOLOGUE AFUA_8G06630)-RELATED"/>
    <property type="match status" value="1"/>
</dbReference>
<evidence type="ECO:0008006" key="4">
    <source>
        <dbReference type="Google" id="ProtNLM"/>
    </source>
</evidence>
<gene>
    <name evidence="2" type="ORF">CNMCM5623_006344</name>
</gene>
<dbReference type="Gene3D" id="1.20.5.170">
    <property type="match status" value="1"/>
</dbReference>
<feature type="region of interest" description="Disordered" evidence="1">
    <location>
        <begin position="161"/>
        <end position="183"/>
    </location>
</feature>
<dbReference type="EMBL" id="JACBAE010001022">
    <property type="protein sequence ID" value="KAF7174046.1"/>
    <property type="molecule type" value="Genomic_DNA"/>
</dbReference>
<dbReference type="AlphaFoldDB" id="A0A8H6QHP6"/>
<accession>A0A8H6QHP6</accession>
<dbReference type="CDD" id="cd14688">
    <property type="entry name" value="bZIP_YAP"/>
    <property type="match status" value="1"/>
</dbReference>
<evidence type="ECO:0000256" key="1">
    <source>
        <dbReference type="SAM" id="MobiDB-lite"/>
    </source>
</evidence>
<sequence length="279" mass="31595">MNTDESHKKLSRLARVRENQRKSRARKRNHVQELEQRLASSKEDAKRKDIERKLLVQKIEAENRKLKGLLTFLGMQASVIETYLHMDDNSNATRKVAIPALRDSEETISLPCQKSRHGRPCSLQHRARDNASSAELLEQPVASASCQQSLGLAKESVSSLKRPEDSVPGVPCQQSPGPSTTALHLQDRSSQYPAVPVSSLQTFPKRALHLLNNRTILYRVYLVSNFWTLSRSAFKRNTIPSHCQPTNPYVAVSLLMESWTIGLSMMKFRIAPFVRLRSN</sequence>
<feature type="region of interest" description="Disordered" evidence="1">
    <location>
        <begin position="1"/>
        <end position="47"/>
    </location>
</feature>
<feature type="compositionally biased region" description="Basic and acidic residues" evidence="1">
    <location>
        <begin position="30"/>
        <end position="47"/>
    </location>
</feature>
<protein>
    <recommendedName>
        <fullName evidence="4">BZIP domain-containing protein</fullName>
    </recommendedName>
</protein>
<feature type="compositionally biased region" description="Polar residues" evidence="1">
    <location>
        <begin position="172"/>
        <end position="183"/>
    </location>
</feature>
<evidence type="ECO:0000313" key="3">
    <source>
        <dbReference type="Proteomes" id="UP000654922"/>
    </source>
</evidence>
<organism evidence="2 3">
    <name type="scientific">Aspergillus felis</name>
    <dbReference type="NCBI Taxonomy" id="1287682"/>
    <lineage>
        <taxon>Eukaryota</taxon>
        <taxon>Fungi</taxon>
        <taxon>Dikarya</taxon>
        <taxon>Ascomycota</taxon>
        <taxon>Pezizomycotina</taxon>
        <taxon>Eurotiomycetes</taxon>
        <taxon>Eurotiomycetidae</taxon>
        <taxon>Eurotiales</taxon>
        <taxon>Aspergillaceae</taxon>
        <taxon>Aspergillus</taxon>
        <taxon>Aspergillus subgen. Fumigati</taxon>
    </lineage>
</organism>
<proteinExistence type="predicted"/>
<dbReference type="Proteomes" id="UP000654922">
    <property type="component" value="Unassembled WGS sequence"/>
</dbReference>
<reference evidence="2" key="1">
    <citation type="submission" date="2020-06" db="EMBL/GenBank/DDBJ databases">
        <title>Draft genome sequences of strains closely related to Aspergillus parafelis and Aspergillus hiratsukae.</title>
        <authorList>
            <person name="Dos Santos R.A.C."/>
            <person name="Rivero-Menendez O."/>
            <person name="Steenwyk J.L."/>
            <person name="Mead M.E."/>
            <person name="Goldman G.H."/>
            <person name="Alastruey-Izquierdo A."/>
            <person name="Rokas A."/>
        </authorList>
    </citation>
    <scope>NUCLEOTIDE SEQUENCE</scope>
    <source>
        <strain evidence="2">CNM-CM5623</strain>
    </source>
</reference>
<comment type="caution">
    <text evidence="2">The sequence shown here is derived from an EMBL/GenBank/DDBJ whole genome shotgun (WGS) entry which is preliminary data.</text>
</comment>
<name>A0A8H6QHP6_9EURO</name>
<dbReference type="PANTHER" id="PTHR42070">
    <property type="entry name" value="FILAMENT ASSOCIATED PROTEIN, PUTATIVE (AFU_ORTHOLOGUE AFUA_8G06630)-RELATED"/>
    <property type="match status" value="1"/>
</dbReference>